<accession>A0A0R2PC27</accession>
<protein>
    <recommendedName>
        <fullName evidence="3">Peptidase MA-like domain-containing protein</fullName>
    </recommendedName>
</protein>
<name>A0A0R2PC27_9ACTN</name>
<evidence type="ECO:0000313" key="2">
    <source>
        <dbReference type="Proteomes" id="UP000053274"/>
    </source>
</evidence>
<proteinExistence type="predicted"/>
<sequence length="295" mass="33603">MAAWQKSSEIIKSSKSKSGTLEIFTGPNTKPFFNDYPTPVSLVSRLFPARSEPTRNIVILYNYTDIEWAEELLRSKITPQEFTRLNNNEGGRAITGRCDSNSRNCVGAMQQTTTSGISLIIQGVPNAQNMGDPTSFYRLSTGMLEAHEYFHALQRIPIMDKTDLWPHAWFREGSAEWVQNMAVNFNDLSNYQEFLTLDCKFGCRDLSEADIIEFFEKSKENFTPAKFDQWLNYNLSSRIIEALVAIKGPDTLIDIYEQMGKRLTFDQAFKNTYGVEWSYALPILTKAVHANLNGK</sequence>
<dbReference type="EMBL" id="LIAM01000100">
    <property type="protein sequence ID" value="KRO35470.1"/>
    <property type="molecule type" value="Genomic_DNA"/>
</dbReference>
<dbReference type="AlphaFoldDB" id="A0A0R2PC27"/>
<organism evidence="1 2">
    <name type="scientific">Actinobacteria bacterium BACL15 MAG-120619-bin91</name>
    <dbReference type="NCBI Taxonomy" id="1655562"/>
    <lineage>
        <taxon>Bacteria</taxon>
        <taxon>Bacillati</taxon>
        <taxon>Actinomycetota</taxon>
        <taxon>Actinomycetes</taxon>
        <taxon>Actinomycetes incertae sedis</taxon>
        <taxon>ac1 cluster</taxon>
    </lineage>
</organism>
<reference evidence="1 2" key="1">
    <citation type="submission" date="2015-10" db="EMBL/GenBank/DDBJ databases">
        <title>Metagenome-Assembled Genomes uncover a global brackish microbiome.</title>
        <authorList>
            <person name="Hugerth L.W."/>
            <person name="Larsson J."/>
            <person name="Alneberg J."/>
            <person name="Lindh M.V."/>
            <person name="Legrand C."/>
            <person name="Pinhassi J."/>
            <person name="Andersson A.F."/>
        </authorList>
    </citation>
    <scope>NUCLEOTIDE SEQUENCE [LARGE SCALE GENOMIC DNA]</scope>
    <source>
        <strain evidence="1">BACL15 MAG-120619-bin91</strain>
    </source>
</reference>
<evidence type="ECO:0008006" key="3">
    <source>
        <dbReference type="Google" id="ProtNLM"/>
    </source>
</evidence>
<dbReference type="Proteomes" id="UP000053274">
    <property type="component" value="Unassembled WGS sequence"/>
</dbReference>
<gene>
    <name evidence="1" type="ORF">ABR54_06110</name>
</gene>
<evidence type="ECO:0000313" key="1">
    <source>
        <dbReference type="EMBL" id="KRO35470.1"/>
    </source>
</evidence>
<comment type="caution">
    <text evidence="1">The sequence shown here is derived from an EMBL/GenBank/DDBJ whole genome shotgun (WGS) entry which is preliminary data.</text>
</comment>